<reference evidence="1" key="1">
    <citation type="submission" date="2024-06" db="EMBL/GenBank/DDBJ databases">
        <title>The Caenorhabditis elegans bacterial microbiome influences microsporidia infection through nutrient limitation and inhibiting parasite invasion.</title>
        <authorList>
            <person name="Tamim El Jarkass H."/>
            <person name="Castelblanco S."/>
            <person name="Kaur M."/>
            <person name="Wan Y.C."/>
            <person name="Ellis A.E."/>
            <person name="Sheldon R.D."/>
            <person name="Lien E.C."/>
            <person name="Burton N.O."/>
            <person name="Wright G.D."/>
            <person name="Reinke A.W."/>
        </authorList>
    </citation>
    <scope>NUCLEOTIDE SEQUENCE</scope>
    <source>
        <strain evidence="1">MYb327</strain>
    </source>
</reference>
<protein>
    <recommendedName>
        <fullName evidence="2">CBM-cenC domain-containing protein</fullName>
    </recommendedName>
</protein>
<dbReference type="EMBL" id="CP159258">
    <property type="protein sequence ID" value="XCG74720.1"/>
    <property type="molecule type" value="Genomic_DNA"/>
</dbReference>
<sequence>MFIDSGNIDANKGEAAMSSDEPIEGRNLINHGDFSGNWREVWTVTGNHAVREDSATGKTYLQMTEGATAACTFELPIRPDADAVYWISFAYEVRGNKPSVVSLTTGGGKEVFRETFVSRRGQEEPLVSANQPLADFRPYAPYAIEGLVRSDKTIDLLVTSADDGEVGGIYVTDFKIDLRIVPLAVSELSLDDRSYIG</sequence>
<dbReference type="RefSeq" id="WP_339555370.1">
    <property type="nucleotide sequence ID" value="NZ_CP159258.1"/>
</dbReference>
<dbReference type="AlphaFoldDB" id="A0AAU8E5B0"/>
<organism evidence="1">
    <name type="scientific">Pseudomonas sp. MYb327</name>
    <dbReference type="NCBI Taxonomy" id="2745230"/>
    <lineage>
        <taxon>Bacteria</taxon>
        <taxon>Pseudomonadati</taxon>
        <taxon>Pseudomonadota</taxon>
        <taxon>Gammaproteobacteria</taxon>
        <taxon>Pseudomonadales</taxon>
        <taxon>Pseudomonadaceae</taxon>
        <taxon>Pseudomonas</taxon>
    </lineage>
</organism>
<name>A0AAU8E5B0_9PSED</name>
<gene>
    <name evidence="1" type="ORF">ABVN21_01110</name>
</gene>
<accession>A0AAU8E5B0</accession>
<proteinExistence type="predicted"/>
<evidence type="ECO:0008006" key="2">
    <source>
        <dbReference type="Google" id="ProtNLM"/>
    </source>
</evidence>
<evidence type="ECO:0000313" key="1">
    <source>
        <dbReference type="EMBL" id="XCG74720.1"/>
    </source>
</evidence>